<dbReference type="Proteomes" id="UP000502706">
    <property type="component" value="Chromosome"/>
</dbReference>
<dbReference type="PROSITE" id="PS00409">
    <property type="entry name" value="PROKAR_NTER_METHYL"/>
    <property type="match status" value="1"/>
</dbReference>
<evidence type="ECO:0000313" key="8">
    <source>
        <dbReference type="EMBL" id="QIN78014.1"/>
    </source>
</evidence>
<dbReference type="PANTHER" id="PTHR30093">
    <property type="entry name" value="GENERAL SECRETION PATHWAY PROTEIN G"/>
    <property type="match status" value="1"/>
</dbReference>
<dbReference type="EMBL" id="CP045121">
    <property type="protein sequence ID" value="QIN78014.1"/>
    <property type="molecule type" value="Genomic_DNA"/>
</dbReference>
<evidence type="ECO:0000256" key="7">
    <source>
        <dbReference type="SAM" id="Phobius"/>
    </source>
</evidence>
<organism evidence="8 9">
    <name type="scientific">Rubrobacter marinus</name>
    <dbReference type="NCBI Taxonomy" id="2653852"/>
    <lineage>
        <taxon>Bacteria</taxon>
        <taxon>Bacillati</taxon>
        <taxon>Actinomycetota</taxon>
        <taxon>Rubrobacteria</taxon>
        <taxon>Rubrobacterales</taxon>
        <taxon>Rubrobacteraceae</taxon>
        <taxon>Rubrobacter</taxon>
    </lineage>
</organism>
<comment type="subcellular location">
    <subcellularLocation>
        <location evidence="1">Membrane</location>
        <topology evidence="1">Single-pass membrane protein</topology>
    </subcellularLocation>
</comment>
<evidence type="ECO:0000256" key="4">
    <source>
        <dbReference type="ARBA" id="ARBA00022989"/>
    </source>
</evidence>
<dbReference type="PANTHER" id="PTHR30093:SF44">
    <property type="entry name" value="TYPE II SECRETION SYSTEM CORE PROTEIN G"/>
    <property type="match status" value="1"/>
</dbReference>
<evidence type="ECO:0000313" key="9">
    <source>
        <dbReference type="Proteomes" id="UP000502706"/>
    </source>
</evidence>
<dbReference type="InterPro" id="IPR045584">
    <property type="entry name" value="Pilin-like"/>
</dbReference>
<name>A0A6G8PUZ1_9ACTN</name>
<keyword evidence="2" id="KW-0488">Methylation</keyword>
<dbReference type="KEGG" id="rmar:GBA65_05205"/>
<dbReference type="RefSeq" id="WP_166395692.1">
    <property type="nucleotide sequence ID" value="NZ_CP045121.1"/>
</dbReference>
<evidence type="ECO:0000256" key="5">
    <source>
        <dbReference type="ARBA" id="ARBA00023136"/>
    </source>
</evidence>
<sequence>MLNWFARRLKEAQEKDKTGQGGFTLIELLVVVIIIGILAAIAIPTFLAQRDRARSSAVQSDLRNAAAAAQACAAQNNDSYNGTAGATQNCTSLTVLDTSYGFNGTTGVTVTPASTGPTNWSATGSHGANPTGTDYTFNTDTGRVVEVT</sequence>
<evidence type="ECO:0000256" key="6">
    <source>
        <dbReference type="SAM" id="MobiDB-lite"/>
    </source>
</evidence>
<keyword evidence="3 7" id="KW-0812">Transmembrane</keyword>
<evidence type="ECO:0000256" key="1">
    <source>
        <dbReference type="ARBA" id="ARBA00004167"/>
    </source>
</evidence>
<dbReference type="Pfam" id="PF07963">
    <property type="entry name" value="N_methyl"/>
    <property type="match status" value="1"/>
</dbReference>
<keyword evidence="4 7" id="KW-1133">Transmembrane helix</keyword>
<feature type="region of interest" description="Disordered" evidence="6">
    <location>
        <begin position="115"/>
        <end position="141"/>
    </location>
</feature>
<feature type="transmembrane region" description="Helical" evidence="7">
    <location>
        <begin position="21"/>
        <end position="47"/>
    </location>
</feature>
<protein>
    <submittedName>
        <fullName evidence="8">Prepilin-type N-terminal cleavage/methylation domain-containing protein</fullName>
    </submittedName>
</protein>
<accession>A0A6G8PUZ1</accession>
<reference evidence="8 9" key="1">
    <citation type="submission" date="2019-10" db="EMBL/GenBank/DDBJ databases">
        <title>Rubrobacter sp nov SCSIO 52915 isolated from a deep-sea sediment in the South China Sea.</title>
        <authorList>
            <person name="Chen R.W."/>
        </authorList>
    </citation>
    <scope>NUCLEOTIDE SEQUENCE [LARGE SCALE GENOMIC DNA]</scope>
    <source>
        <strain evidence="8 9">SCSIO 52915</strain>
    </source>
</reference>
<proteinExistence type="predicted"/>
<dbReference type="Gene3D" id="3.30.700.10">
    <property type="entry name" value="Glycoprotein, Type 4 Pilin"/>
    <property type="match status" value="1"/>
</dbReference>
<evidence type="ECO:0000256" key="2">
    <source>
        <dbReference type="ARBA" id="ARBA00022481"/>
    </source>
</evidence>
<dbReference type="SUPFAM" id="SSF54523">
    <property type="entry name" value="Pili subunits"/>
    <property type="match status" value="1"/>
</dbReference>
<evidence type="ECO:0000256" key="3">
    <source>
        <dbReference type="ARBA" id="ARBA00022692"/>
    </source>
</evidence>
<gene>
    <name evidence="8" type="ORF">GBA65_05205</name>
</gene>
<dbReference type="NCBIfam" id="TIGR02532">
    <property type="entry name" value="IV_pilin_GFxxxE"/>
    <property type="match status" value="1"/>
</dbReference>
<dbReference type="GO" id="GO:0016020">
    <property type="term" value="C:membrane"/>
    <property type="evidence" value="ECO:0007669"/>
    <property type="project" value="UniProtKB-SubCell"/>
</dbReference>
<keyword evidence="5 7" id="KW-0472">Membrane</keyword>
<keyword evidence="9" id="KW-1185">Reference proteome</keyword>
<dbReference type="AlphaFoldDB" id="A0A6G8PUZ1"/>
<dbReference type="InterPro" id="IPR012902">
    <property type="entry name" value="N_methyl_site"/>
</dbReference>